<dbReference type="AlphaFoldDB" id="A0A975K709"/>
<feature type="coiled-coil region" evidence="3">
    <location>
        <begin position="135"/>
        <end position="169"/>
    </location>
</feature>
<reference evidence="5" key="1">
    <citation type="submission" date="2021-04" db="EMBL/GenBank/DDBJ databases">
        <title>Isolation of p-tert-butylphenol degrading bacteria Sphingobium phenoxybenzoativorans Tas13 from active sludge.</title>
        <authorList>
            <person name="Li Y."/>
        </authorList>
    </citation>
    <scope>NUCLEOTIDE SEQUENCE</scope>
    <source>
        <strain evidence="5">Tas13</strain>
    </source>
</reference>
<organism evidence="5 6">
    <name type="scientific">Sphingobium phenoxybenzoativorans</name>
    <dbReference type="NCBI Taxonomy" id="1592790"/>
    <lineage>
        <taxon>Bacteria</taxon>
        <taxon>Pseudomonadati</taxon>
        <taxon>Pseudomonadota</taxon>
        <taxon>Alphaproteobacteria</taxon>
        <taxon>Sphingomonadales</taxon>
        <taxon>Sphingomonadaceae</taxon>
        <taxon>Sphingobium</taxon>
    </lineage>
</organism>
<feature type="domain" description="GGDEF" evidence="4">
    <location>
        <begin position="196"/>
        <end position="327"/>
    </location>
</feature>
<comment type="catalytic activity">
    <reaction evidence="2">
        <text>2 GTP = 3',3'-c-di-GMP + 2 diphosphate</text>
        <dbReference type="Rhea" id="RHEA:24898"/>
        <dbReference type="ChEBI" id="CHEBI:33019"/>
        <dbReference type="ChEBI" id="CHEBI:37565"/>
        <dbReference type="ChEBI" id="CHEBI:58805"/>
        <dbReference type="EC" id="2.7.7.65"/>
    </reaction>
</comment>
<dbReference type="Gene3D" id="3.30.70.270">
    <property type="match status" value="1"/>
</dbReference>
<dbReference type="InterPro" id="IPR043128">
    <property type="entry name" value="Rev_trsase/Diguanyl_cyclase"/>
</dbReference>
<evidence type="ECO:0000256" key="3">
    <source>
        <dbReference type="SAM" id="Coils"/>
    </source>
</evidence>
<dbReference type="PROSITE" id="PS50887">
    <property type="entry name" value="GGDEF"/>
    <property type="match status" value="1"/>
</dbReference>
<dbReference type="Proteomes" id="UP000681425">
    <property type="component" value="Chromosome"/>
</dbReference>
<keyword evidence="3" id="KW-0175">Coiled coil</keyword>
<dbReference type="PANTHER" id="PTHR45138:SF9">
    <property type="entry name" value="DIGUANYLATE CYCLASE DGCM-RELATED"/>
    <property type="match status" value="1"/>
</dbReference>
<protein>
    <recommendedName>
        <fullName evidence="1">diguanylate cyclase</fullName>
        <ecNumber evidence="1">2.7.7.65</ecNumber>
    </recommendedName>
</protein>
<dbReference type="SUPFAM" id="SSF55073">
    <property type="entry name" value="Nucleotide cyclase"/>
    <property type="match status" value="1"/>
</dbReference>
<accession>A0A975K709</accession>
<dbReference type="InterPro" id="IPR050469">
    <property type="entry name" value="Diguanylate_Cyclase"/>
</dbReference>
<evidence type="ECO:0000313" key="6">
    <source>
        <dbReference type="Proteomes" id="UP000681425"/>
    </source>
</evidence>
<dbReference type="InterPro" id="IPR000160">
    <property type="entry name" value="GGDEF_dom"/>
</dbReference>
<dbReference type="EMBL" id="CP073910">
    <property type="protein sequence ID" value="QUT05978.1"/>
    <property type="molecule type" value="Genomic_DNA"/>
</dbReference>
<gene>
    <name evidence="5" type="ORF">KFK14_00225</name>
</gene>
<evidence type="ECO:0000256" key="1">
    <source>
        <dbReference type="ARBA" id="ARBA00012528"/>
    </source>
</evidence>
<dbReference type="SMART" id="SM00267">
    <property type="entry name" value="GGDEF"/>
    <property type="match status" value="1"/>
</dbReference>
<proteinExistence type="predicted"/>
<dbReference type="GO" id="GO:0052621">
    <property type="term" value="F:diguanylate cyclase activity"/>
    <property type="evidence" value="ECO:0007669"/>
    <property type="project" value="UniProtKB-EC"/>
</dbReference>
<dbReference type="RefSeq" id="WP_212609453.1">
    <property type="nucleotide sequence ID" value="NZ_CP073910.1"/>
</dbReference>
<dbReference type="PANTHER" id="PTHR45138">
    <property type="entry name" value="REGULATORY COMPONENTS OF SENSORY TRANSDUCTION SYSTEM"/>
    <property type="match status" value="1"/>
</dbReference>
<dbReference type="Pfam" id="PF00990">
    <property type="entry name" value="GGDEF"/>
    <property type="match status" value="1"/>
</dbReference>
<dbReference type="KEGG" id="spph:KFK14_00225"/>
<dbReference type="CDD" id="cd01949">
    <property type="entry name" value="GGDEF"/>
    <property type="match status" value="1"/>
</dbReference>
<dbReference type="EC" id="2.7.7.65" evidence="1"/>
<evidence type="ECO:0000313" key="5">
    <source>
        <dbReference type="EMBL" id="QUT05978.1"/>
    </source>
</evidence>
<dbReference type="FunFam" id="3.30.70.270:FF:000001">
    <property type="entry name" value="Diguanylate cyclase domain protein"/>
    <property type="match status" value="1"/>
</dbReference>
<dbReference type="NCBIfam" id="TIGR00254">
    <property type="entry name" value="GGDEF"/>
    <property type="match status" value="1"/>
</dbReference>
<evidence type="ECO:0000256" key="2">
    <source>
        <dbReference type="ARBA" id="ARBA00034247"/>
    </source>
</evidence>
<name>A0A975K709_9SPHN</name>
<dbReference type="InterPro" id="IPR029787">
    <property type="entry name" value="Nucleotide_cyclase"/>
</dbReference>
<keyword evidence="6" id="KW-1185">Reference proteome</keyword>
<sequence>MGKQSSNRKIAEEVIRFLDKHMLDPTPANYAFAFLYITESNGLLRKLVNDITDGGVRLTQGEVDDMMTNTADGAADDTAAIPSDAMDDIQKQLRHQALTFTELTTAALSDASTFNRDLAEGMEQIAAGFDFAGVISAMRQKTAEVERKLAETKKETEKLRLDLDAARNDASRDALTSLSNRRAMDEKIEEAFRKSARITIAFCDIDHFKSVNDRFGHAVGDRVLKAVADILQTGLAPYPVARFGGEEFVALFPDMAEAEAFGLIEQARVTVSEKFFRLRDTDAPLGQVTFSAGIASTTSNPEQALQDADKALYEAKSSGRNRTIIAS</sequence>
<evidence type="ECO:0000259" key="4">
    <source>
        <dbReference type="PROSITE" id="PS50887"/>
    </source>
</evidence>